<dbReference type="Gene3D" id="1.20.140.10">
    <property type="entry name" value="Butyryl-CoA Dehydrogenase, subunit A, domain 3"/>
    <property type="match status" value="1"/>
</dbReference>
<dbReference type="AlphaFoldDB" id="A0A9Q2PCU0"/>
<evidence type="ECO:0000313" key="10">
    <source>
        <dbReference type="EMBL" id="NKW41213.1"/>
    </source>
</evidence>
<organism evidence="8 11">
    <name type="scientific">Rhodococcus hoagii</name>
    <name type="common">Corynebacterium equii</name>
    <dbReference type="NCBI Taxonomy" id="43767"/>
    <lineage>
        <taxon>Bacteria</taxon>
        <taxon>Bacillati</taxon>
        <taxon>Actinomycetota</taxon>
        <taxon>Actinomycetes</taxon>
        <taxon>Mycobacteriales</taxon>
        <taxon>Nocardiaceae</taxon>
        <taxon>Prescottella</taxon>
    </lineage>
</organism>
<feature type="domain" description="Acyl-CoA dehydrogenase/oxidase N-terminal" evidence="7">
    <location>
        <begin position="3"/>
        <end position="82"/>
    </location>
</feature>
<dbReference type="Gene3D" id="2.40.110.10">
    <property type="entry name" value="Butyryl-CoA Dehydrogenase, subunit A, domain 2"/>
    <property type="match status" value="1"/>
</dbReference>
<proteinExistence type="inferred from homology"/>
<evidence type="ECO:0000313" key="8">
    <source>
        <dbReference type="EMBL" id="MBM4565280.1"/>
    </source>
</evidence>
<dbReference type="InterPro" id="IPR013786">
    <property type="entry name" value="AcylCoA_DH/ox_N"/>
</dbReference>
<dbReference type="EMBL" id="WUXR01000002">
    <property type="protein sequence ID" value="MBM4565280.1"/>
    <property type="molecule type" value="Genomic_DNA"/>
</dbReference>
<dbReference type="Pfam" id="PF00441">
    <property type="entry name" value="Acyl-CoA_dh_1"/>
    <property type="match status" value="1"/>
</dbReference>
<dbReference type="EMBL" id="WVDC01000001">
    <property type="protein sequence ID" value="NKW41213.1"/>
    <property type="molecule type" value="Genomic_DNA"/>
</dbReference>
<reference evidence="9" key="2">
    <citation type="journal article" date="2020" name="Environ. Microbiol.">
        <title>The novel and transferable erm(51) gene confers Macrolides, Lincosamides, and Streptogramins B (MLSB) resistance to clonal Rhodococcus equi in the environment.</title>
        <authorList>
            <person name="Huber L."/>
            <person name="Giguere S."/>
            <person name="Slovis N.M."/>
            <person name="Alvarez-Narvaez S."/>
            <person name="Hart K.A."/>
            <person name="Greiter M."/>
            <person name="Morris E.R.A."/>
            <person name="Cohen N.D."/>
        </authorList>
    </citation>
    <scope>NUCLEOTIDE SEQUENCE</scope>
    <source>
        <strain evidence="9">Lh_116_1</strain>
        <strain evidence="10">Lh_16_1</strain>
    </source>
</reference>
<dbReference type="InterPro" id="IPR036250">
    <property type="entry name" value="AcylCo_DH-like_C"/>
</dbReference>
<dbReference type="PANTHER" id="PTHR43884">
    <property type="entry name" value="ACYL-COA DEHYDROGENASE"/>
    <property type="match status" value="1"/>
</dbReference>
<dbReference type="InterPro" id="IPR009100">
    <property type="entry name" value="AcylCoA_DH/oxidase_NM_dom_sf"/>
</dbReference>
<dbReference type="SUPFAM" id="SSF47203">
    <property type="entry name" value="Acyl-CoA dehydrogenase C-terminal domain-like"/>
    <property type="match status" value="1"/>
</dbReference>
<evidence type="ECO:0000256" key="3">
    <source>
        <dbReference type="ARBA" id="ARBA00022630"/>
    </source>
</evidence>
<evidence type="ECO:0000256" key="4">
    <source>
        <dbReference type="ARBA" id="ARBA00022827"/>
    </source>
</evidence>
<dbReference type="RefSeq" id="WP_084844770.1">
    <property type="nucleotide sequence ID" value="NZ_AP024181.1"/>
</dbReference>
<dbReference type="GO" id="GO:0003995">
    <property type="term" value="F:acyl-CoA dehydrogenase activity"/>
    <property type="evidence" value="ECO:0007669"/>
    <property type="project" value="TreeGrafter"/>
</dbReference>
<dbReference type="InterPro" id="IPR046373">
    <property type="entry name" value="Acyl-CoA_Oxase/DH_mid-dom_sf"/>
</dbReference>
<protein>
    <submittedName>
        <fullName evidence="8">Acyl-CoA dehydrogenase</fullName>
    </submittedName>
</protein>
<dbReference type="Gene3D" id="1.10.540.10">
    <property type="entry name" value="Acyl-CoA dehydrogenase/oxidase, N-terminal domain"/>
    <property type="match status" value="1"/>
</dbReference>
<accession>A0A9Q2PCU0</accession>
<dbReference type="PANTHER" id="PTHR43884:SF20">
    <property type="entry name" value="ACYL-COA DEHYDROGENASE FADE28"/>
    <property type="match status" value="1"/>
</dbReference>
<reference evidence="8" key="1">
    <citation type="submission" date="2019-11" db="EMBL/GenBank/DDBJ databases">
        <title>Spread of Macrolides and rifampicin resistant Rhodococcus equi in clinical isolates in the USA.</title>
        <authorList>
            <person name="Alvarez-Narvaez S."/>
            <person name="Huber L."/>
            <person name="Cohen N.D."/>
            <person name="Slovis N."/>
            <person name="Greiter M."/>
            <person name="Giguere S."/>
            <person name="Hart K."/>
        </authorList>
    </citation>
    <scope>NUCLEOTIDE SEQUENCE</scope>
    <source>
        <strain evidence="8">Lh_17</strain>
    </source>
</reference>
<comment type="caution">
    <text evidence="8">The sequence shown here is derived from an EMBL/GenBank/DDBJ whole genome shotgun (WGS) entry which is preliminary data.</text>
</comment>
<comment type="cofactor">
    <cofactor evidence="1">
        <name>FAD</name>
        <dbReference type="ChEBI" id="CHEBI:57692"/>
    </cofactor>
</comment>
<dbReference type="Proteomes" id="UP000603463">
    <property type="component" value="Unassembled WGS sequence"/>
</dbReference>
<dbReference type="SUPFAM" id="SSF56645">
    <property type="entry name" value="Acyl-CoA dehydrogenase NM domain-like"/>
    <property type="match status" value="1"/>
</dbReference>
<dbReference type="Proteomes" id="UP000608063">
    <property type="component" value="Unassembled WGS sequence"/>
</dbReference>
<dbReference type="InterPro" id="IPR037069">
    <property type="entry name" value="AcylCoA_DH/ox_N_sf"/>
</dbReference>
<dbReference type="Proteomes" id="UP000808906">
    <property type="component" value="Unassembled WGS sequence"/>
</dbReference>
<keyword evidence="3" id="KW-0285">Flavoprotein</keyword>
<evidence type="ECO:0000313" key="9">
    <source>
        <dbReference type="EMBL" id="NKT80250.1"/>
    </source>
</evidence>
<gene>
    <name evidence="8" type="ORF">GS441_07490</name>
    <name evidence="9" type="ORF">GS882_19375</name>
    <name evidence="10" type="ORF">GS947_06165</name>
</gene>
<feature type="domain" description="Acyl-CoA dehydrogenase/oxidase C-terminal" evidence="6">
    <location>
        <begin position="199"/>
        <end position="311"/>
    </location>
</feature>
<evidence type="ECO:0000256" key="2">
    <source>
        <dbReference type="ARBA" id="ARBA00009347"/>
    </source>
</evidence>
<dbReference type="GO" id="GO:0050660">
    <property type="term" value="F:flavin adenine dinucleotide binding"/>
    <property type="evidence" value="ECO:0007669"/>
    <property type="project" value="InterPro"/>
</dbReference>
<evidence type="ECO:0000259" key="7">
    <source>
        <dbReference type="Pfam" id="PF02771"/>
    </source>
</evidence>
<sequence>MREHHAELGDAVRAVLGTRRRTDSRPVDEVDLSLWNDLEQLGFTSLTVPPELGGSGGDLLDAAVILRESATAAVPLAEALFLAGPLLAAAGLPLPRGPITAAAAENVELGRDGDGWHLSGAVRAVPWIPGADHVVLLVRRGGRGAVALVPTGEAGFTVVEGRNLAGEPRGTVLLERVRVAAIEDLGETDWFRRFEMLGAAARAAQMAGAAGAVLAATREYVHVRHQFGRPLVAFQAVQHQLARLAADVVTVEVSSDAAVIALVDDDPHAALLVCAAKSEASSLAGPIASVAHQAHGALGFTMEHSLGAFTTRLWAWREEYGNELHWWNRIADLVRESDGDLWGLVTGTAQIRPGDGRIDWRVGSGEQG</sequence>
<evidence type="ECO:0000259" key="6">
    <source>
        <dbReference type="Pfam" id="PF00441"/>
    </source>
</evidence>
<comment type="similarity">
    <text evidence="2">Belongs to the acyl-CoA dehydrogenase family.</text>
</comment>
<dbReference type="EMBL" id="WVBC01000032">
    <property type="protein sequence ID" value="NKT80250.1"/>
    <property type="molecule type" value="Genomic_DNA"/>
</dbReference>
<keyword evidence="5" id="KW-0560">Oxidoreductase</keyword>
<evidence type="ECO:0000256" key="5">
    <source>
        <dbReference type="ARBA" id="ARBA00023002"/>
    </source>
</evidence>
<evidence type="ECO:0000256" key="1">
    <source>
        <dbReference type="ARBA" id="ARBA00001974"/>
    </source>
</evidence>
<dbReference type="InterPro" id="IPR009075">
    <property type="entry name" value="AcylCo_DH/oxidase_C"/>
</dbReference>
<name>A0A9Q2PCU0_RHOHA</name>
<evidence type="ECO:0000313" key="11">
    <source>
        <dbReference type="Proteomes" id="UP000808906"/>
    </source>
</evidence>
<keyword evidence="4" id="KW-0274">FAD</keyword>
<dbReference type="Pfam" id="PF02771">
    <property type="entry name" value="Acyl-CoA_dh_N"/>
    <property type="match status" value="1"/>
</dbReference>